<sequence length="81" mass="7379">MRKIIHLSLVVALAGGLAACGQTTGDRALSGAGLGAAAGAGVGALTGTSVLGGAALGGVAGGAAGALTSPNTVNLGRPAWR</sequence>
<proteinExistence type="predicted"/>
<dbReference type="EMBL" id="CP137852">
    <property type="protein sequence ID" value="WPB86200.1"/>
    <property type="molecule type" value="Genomic_DNA"/>
</dbReference>
<reference evidence="1 2" key="1">
    <citation type="submission" date="2023-11" db="EMBL/GenBank/DDBJ databases">
        <title>Arctic aerobic anoxygenic photoheterotroph Sediminicoccus rosea KRV36 adapts its photosynthesis to long days of polar summer.</title>
        <authorList>
            <person name="Tomasch J."/>
            <person name="Kopejtka K."/>
            <person name="Bily T."/>
            <person name="Gardiner A.T."/>
            <person name="Gardian Z."/>
            <person name="Shivaramu S."/>
            <person name="Koblizek M."/>
            <person name="Engelhardt F."/>
            <person name="Kaftan D."/>
        </authorList>
    </citation>
    <scope>NUCLEOTIDE SEQUENCE [LARGE SCALE GENOMIC DNA]</scope>
    <source>
        <strain evidence="1 2">R-30</strain>
    </source>
</reference>
<evidence type="ECO:0000313" key="1">
    <source>
        <dbReference type="EMBL" id="WPB86200.1"/>
    </source>
</evidence>
<keyword evidence="2" id="KW-1185">Reference proteome</keyword>
<dbReference type="PROSITE" id="PS51257">
    <property type="entry name" value="PROKAR_LIPOPROTEIN"/>
    <property type="match status" value="1"/>
</dbReference>
<accession>A0ABZ0PM80</accession>
<organism evidence="1 2">
    <name type="scientific">Sediminicoccus rosea</name>
    <dbReference type="NCBI Taxonomy" id="1225128"/>
    <lineage>
        <taxon>Bacteria</taxon>
        <taxon>Pseudomonadati</taxon>
        <taxon>Pseudomonadota</taxon>
        <taxon>Alphaproteobacteria</taxon>
        <taxon>Acetobacterales</taxon>
        <taxon>Roseomonadaceae</taxon>
        <taxon>Sediminicoccus</taxon>
    </lineage>
</organism>
<protein>
    <recommendedName>
        <fullName evidence="3">Glycine zipper</fullName>
    </recommendedName>
</protein>
<evidence type="ECO:0000313" key="2">
    <source>
        <dbReference type="Proteomes" id="UP001305521"/>
    </source>
</evidence>
<gene>
    <name evidence="1" type="ORF">R9Z33_04855</name>
</gene>
<evidence type="ECO:0008006" key="3">
    <source>
        <dbReference type="Google" id="ProtNLM"/>
    </source>
</evidence>
<name>A0ABZ0PM80_9PROT</name>
<dbReference type="Proteomes" id="UP001305521">
    <property type="component" value="Chromosome"/>
</dbReference>
<dbReference type="RefSeq" id="WP_318650173.1">
    <property type="nucleotide sequence ID" value="NZ_CP137852.1"/>
</dbReference>